<dbReference type="EMBL" id="SJPX01000006">
    <property type="protein sequence ID" value="TWU47028.1"/>
    <property type="molecule type" value="Genomic_DNA"/>
</dbReference>
<protein>
    <submittedName>
        <fullName evidence="1">Uncharacterized protein</fullName>
    </submittedName>
</protein>
<keyword evidence="2" id="KW-1185">Reference proteome</keyword>
<dbReference type="RefSeq" id="WP_146537435.1">
    <property type="nucleotide sequence ID" value="NZ_SJPX01000006.1"/>
</dbReference>
<dbReference type="AlphaFoldDB" id="A0A5C6EDX1"/>
<gene>
    <name evidence="1" type="ORF">Poly59_60020</name>
</gene>
<sequence>MNQPNEIVPGIKIDSTGHAMVDSSMQDILFDLALALEAPTNLPVDMQHVVAALMLASRDGHVNAETAIRADDATLIETLVPYVKSVFQVFGGELGAS</sequence>
<organism evidence="1 2">
    <name type="scientific">Rubripirellula reticaptiva</name>
    <dbReference type="NCBI Taxonomy" id="2528013"/>
    <lineage>
        <taxon>Bacteria</taxon>
        <taxon>Pseudomonadati</taxon>
        <taxon>Planctomycetota</taxon>
        <taxon>Planctomycetia</taxon>
        <taxon>Pirellulales</taxon>
        <taxon>Pirellulaceae</taxon>
        <taxon>Rubripirellula</taxon>
    </lineage>
</organism>
<evidence type="ECO:0000313" key="2">
    <source>
        <dbReference type="Proteomes" id="UP000317977"/>
    </source>
</evidence>
<comment type="caution">
    <text evidence="1">The sequence shown here is derived from an EMBL/GenBank/DDBJ whole genome shotgun (WGS) entry which is preliminary data.</text>
</comment>
<proteinExistence type="predicted"/>
<evidence type="ECO:0000313" key="1">
    <source>
        <dbReference type="EMBL" id="TWU47028.1"/>
    </source>
</evidence>
<reference evidence="1 2" key="1">
    <citation type="submission" date="2019-02" db="EMBL/GenBank/DDBJ databases">
        <title>Deep-cultivation of Planctomycetes and their phenomic and genomic characterization uncovers novel biology.</title>
        <authorList>
            <person name="Wiegand S."/>
            <person name="Jogler M."/>
            <person name="Boedeker C."/>
            <person name="Pinto D."/>
            <person name="Vollmers J."/>
            <person name="Rivas-Marin E."/>
            <person name="Kohn T."/>
            <person name="Peeters S.H."/>
            <person name="Heuer A."/>
            <person name="Rast P."/>
            <person name="Oberbeckmann S."/>
            <person name="Bunk B."/>
            <person name="Jeske O."/>
            <person name="Meyerdierks A."/>
            <person name="Storesund J.E."/>
            <person name="Kallscheuer N."/>
            <person name="Luecker S."/>
            <person name="Lage O.M."/>
            <person name="Pohl T."/>
            <person name="Merkel B.J."/>
            <person name="Hornburger P."/>
            <person name="Mueller R.-W."/>
            <person name="Bruemmer F."/>
            <person name="Labrenz M."/>
            <person name="Spormann A.M."/>
            <person name="Op Den Camp H."/>
            <person name="Overmann J."/>
            <person name="Amann R."/>
            <person name="Jetten M.S.M."/>
            <person name="Mascher T."/>
            <person name="Medema M.H."/>
            <person name="Devos D.P."/>
            <person name="Kaster A.-K."/>
            <person name="Ovreas L."/>
            <person name="Rohde M."/>
            <person name="Galperin M.Y."/>
            <person name="Jogler C."/>
        </authorList>
    </citation>
    <scope>NUCLEOTIDE SEQUENCE [LARGE SCALE GENOMIC DNA]</scope>
    <source>
        <strain evidence="1 2">Poly59</strain>
    </source>
</reference>
<name>A0A5C6EDX1_9BACT</name>
<dbReference type="OrthoDB" id="285492at2"/>
<dbReference type="Proteomes" id="UP000317977">
    <property type="component" value="Unassembled WGS sequence"/>
</dbReference>
<accession>A0A5C6EDX1</accession>